<feature type="transmembrane region" description="Helical" evidence="1">
    <location>
        <begin position="12"/>
        <end position="35"/>
    </location>
</feature>
<keyword evidence="1" id="KW-0472">Membrane</keyword>
<dbReference type="EMBL" id="PDYG01000051">
    <property type="protein sequence ID" value="PHU37475.1"/>
    <property type="molecule type" value="Genomic_DNA"/>
</dbReference>
<name>A0A2G3E2U5_9FIRM</name>
<sequence>MKRIRSSSRKIDTAFAVLLFAVFAAIAILVVLLVAKQYKITTEVMEKDYRTRTANSYLREIVHQHDKAGSISVDEFSDTCALRFTEEVNGYTIHTFVYCYDGYICELTSVDDAAVSLDSGTQLIPAKSLVPELVDDDLLKISYTDEEGISRNLFIKLNCPTGKEAS</sequence>
<evidence type="ECO:0000313" key="3">
    <source>
        <dbReference type="Proteomes" id="UP000224563"/>
    </source>
</evidence>
<keyword evidence="1" id="KW-0812">Transmembrane</keyword>
<keyword evidence="1" id="KW-1133">Transmembrane helix</keyword>
<organism evidence="2 3">
    <name type="scientific">Agathobacter ruminis</name>
    <dbReference type="NCBI Taxonomy" id="1712665"/>
    <lineage>
        <taxon>Bacteria</taxon>
        <taxon>Bacillati</taxon>
        <taxon>Bacillota</taxon>
        <taxon>Clostridia</taxon>
        <taxon>Lachnospirales</taxon>
        <taxon>Lachnospiraceae</taxon>
        <taxon>Agathobacter</taxon>
    </lineage>
</organism>
<accession>A0A2G3E2U5</accession>
<keyword evidence="3" id="KW-1185">Reference proteome</keyword>
<dbReference type="Proteomes" id="UP000224563">
    <property type="component" value="Unassembled WGS sequence"/>
</dbReference>
<dbReference type="AlphaFoldDB" id="A0A2G3E2U5"/>
<dbReference type="InterPro" id="IPR032340">
    <property type="entry name" value="DUF4860"/>
</dbReference>
<reference evidence="2 3" key="1">
    <citation type="submission" date="2017-10" db="EMBL/GenBank/DDBJ databases">
        <title>Resolving the taxonomy of Roseburia spp., Eubacterium rectale and Agathobacter spp. through phylogenomic analysis.</title>
        <authorList>
            <person name="Sheridan P.O."/>
            <person name="Walker A.W."/>
            <person name="Duncan S.H."/>
            <person name="Scott K.P."/>
            <person name="Toole P.W.O."/>
            <person name="Luis P."/>
            <person name="Flint H.J."/>
        </authorList>
    </citation>
    <scope>NUCLEOTIDE SEQUENCE [LARGE SCALE GENOMIC DNA]</scope>
    <source>
        <strain evidence="2 3">JK623</strain>
    </source>
</reference>
<evidence type="ECO:0000313" key="2">
    <source>
        <dbReference type="EMBL" id="PHU37475.1"/>
    </source>
</evidence>
<dbReference type="Pfam" id="PF16152">
    <property type="entry name" value="DUF4860"/>
    <property type="match status" value="1"/>
</dbReference>
<reference evidence="2 3" key="2">
    <citation type="submission" date="2017-10" db="EMBL/GenBank/DDBJ databases">
        <authorList>
            <person name="Banno H."/>
            <person name="Chua N.-H."/>
        </authorList>
    </citation>
    <scope>NUCLEOTIDE SEQUENCE [LARGE SCALE GENOMIC DNA]</scope>
    <source>
        <strain evidence="2 3">JK623</strain>
    </source>
</reference>
<dbReference type="RefSeq" id="WP_051637792.1">
    <property type="nucleotide sequence ID" value="NZ_JANSWH010000051.1"/>
</dbReference>
<proteinExistence type="predicted"/>
<protein>
    <submittedName>
        <fullName evidence="2">DUF4860 domain-containing protein</fullName>
    </submittedName>
</protein>
<comment type="caution">
    <text evidence="2">The sequence shown here is derived from an EMBL/GenBank/DDBJ whole genome shotgun (WGS) entry which is preliminary data.</text>
</comment>
<evidence type="ECO:0000256" key="1">
    <source>
        <dbReference type="SAM" id="Phobius"/>
    </source>
</evidence>
<gene>
    <name evidence="2" type="ORF">CSX02_07725</name>
</gene>